<comment type="caution">
    <text evidence="3">The sequence shown here is derived from an EMBL/GenBank/DDBJ whole genome shotgun (WGS) entry which is preliminary data.</text>
</comment>
<evidence type="ECO:0000313" key="4">
    <source>
        <dbReference type="Proteomes" id="UP000326570"/>
    </source>
</evidence>
<evidence type="ECO:0000313" key="3">
    <source>
        <dbReference type="EMBL" id="KAA9340944.1"/>
    </source>
</evidence>
<feature type="signal peptide" evidence="1">
    <location>
        <begin position="1"/>
        <end position="30"/>
    </location>
</feature>
<protein>
    <submittedName>
        <fullName evidence="3">T9SS type A sorting domain-containing protein</fullName>
    </submittedName>
</protein>
<keyword evidence="4" id="KW-1185">Reference proteome</keyword>
<feature type="domain" description="Secretion system C-terminal sorting" evidence="2">
    <location>
        <begin position="349"/>
        <end position="421"/>
    </location>
</feature>
<name>A0A5N1J559_9BACT</name>
<evidence type="ECO:0000256" key="1">
    <source>
        <dbReference type="SAM" id="SignalP"/>
    </source>
</evidence>
<dbReference type="Proteomes" id="UP000326570">
    <property type="component" value="Unassembled WGS sequence"/>
</dbReference>
<dbReference type="Gene3D" id="2.40.128.720">
    <property type="match status" value="1"/>
</dbReference>
<evidence type="ECO:0000259" key="2">
    <source>
        <dbReference type="Pfam" id="PF18962"/>
    </source>
</evidence>
<keyword evidence="1" id="KW-0732">Signal</keyword>
<dbReference type="NCBIfam" id="TIGR04183">
    <property type="entry name" value="Por_Secre_tail"/>
    <property type="match status" value="1"/>
</dbReference>
<proteinExistence type="predicted"/>
<sequence length="423" mass="48881">MKKKITKKFWCESGFLLILFVSMLTQNANAQSDKPFSKPGKSMNYYHDGTTWIHSSNSTYTYNVAGQELEDYQRDPQTNQNVGRNVSEYDSLGILRSYIEYLWVSGRWHTYKGGRSIPFYSGGKMDSLYGFSWDGYKWNENRTHFLYDSNGLCIQENFYVEDAYIGGWLNISRKNIKYDQNGIITQVQYFGRNYGTYGWDLGKTIDYYAWHVPNISPAIYTSDGGRVTVTLGPNGGDTTWYDDYNPLKGSYEKKVRVINVKDFRGNLTNQKSERYIDSTGQYQLYDEKPSIYTYNDKFDVTQLLMKYQDHSIMGSPIKDGVKYIYSDFQYFNQAPDNTNNQNTKLAFSLYPNPGRDLITVELPENKQEALQVTVSDLSGKARLTRSFTEKEKKQLNIEALPKGIYLLQLKTAQGTSVQKIIKQ</sequence>
<accession>A0A5N1J559</accession>
<reference evidence="3 4" key="1">
    <citation type="submission" date="2019-09" db="EMBL/GenBank/DDBJ databases">
        <title>Genome sequence of Adhaeribacter sp. M2.</title>
        <authorList>
            <person name="Srinivasan S."/>
        </authorList>
    </citation>
    <scope>NUCLEOTIDE SEQUENCE [LARGE SCALE GENOMIC DNA]</scope>
    <source>
        <strain evidence="3 4">M2</strain>
    </source>
</reference>
<organism evidence="3 4">
    <name type="scientific">Adhaeribacter soli</name>
    <dbReference type="NCBI Taxonomy" id="2607655"/>
    <lineage>
        <taxon>Bacteria</taxon>
        <taxon>Pseudomonadati</taxon>
        <taxon>Bacteroidota</taxon>
        <taxon>Cytophagia</taxon>
        <taxon>Cytophagales</taxon>
        <taxon>Hymenobacteraceae</taxon>
        <taxon>Adhaeribacter</taxon>
    </lineage>
</organism>
<dbReference type="AlphaFoldDB" id="A0A5N1J559"/>
<feature type="chain" id="PRO_5024852396" evidence="1">
    <location>
        <begin position="31"/>
        <end position="423"/>
    </location>
</feature>
<dbReference type="EMBL" id="VTWT01000002">
    <property type="protein sequence ID" value="KAA9340944.1"/>
    <property type="molecule type" value="Genomic_DNA"/>
</dbReference>
<gene>
    <name evidence="3" type="ORF">F0P94_05835</name>
</gene>
<dbReference type="Pfam" id="PF18962">
    <property type="entry name" value="Por_Secre_tail"/>
    <property type="match status" value="1"/>
</dbReference>
<dbReference type="InterPro" id="IPR026444">
    <property type="entry name" value="Secre_tail"/>
</dbReference>